<evidence type="ECO:0000256" key="2">
    <source>
        <dbReference type="ARBA" id="ARBA00022840"/>
    </source>
</evidence>
<name>A0A978V7Z7_ZIZJJ</name>
<evidence type="ECO:0000256" key="1">
    <source>
        <dbReference type="ARBA" id="ARBA00022741"/>
    </source>
</evidence>
<evidence type="ECO:0000313" key="6">
    <source>
        <dbReference type="Proteomes" id="UP000813462"/>
    </source>
</evidence>
<dbReference type="AlphaFoldDB" id="A0A978V7Z7"/>
<dbReference type="EMBL" id="JAEACU010000006">
    <property type="protein sequence ID" value="KAH7524032.1"/>
    <property type="molecule type" value="Genomic_DNA"/>
</dbReference>
<feature type="compositionally biased region" description="Low complexity" evidence="3">
    <location>
        <begin position="412"/>
        <end position="421"/>
    </location>
</feature>
<feature type="region of interest" description="Disordered" evidence="3">
    <location>
        <begin position="385"/>
        <end position="428"/>
    </location>
</feature>
<feature type="signal peptide" evidence="4">
    <location>
        <begin position="1"/>
        <end position="20"/>
    </location>
</feature>
<dbReference type="Gene3D" id="1.10.510.10">
    <property type="entry name" value="Transferase(Phosphotransferase) domain 1"/>
    <property type="match status" value="1"/>
</dbReference>
<evidence type="ECO:0008006" key="7">
    <source>
        <dbReference type="Google" id="ProtNLM"/>
    </source>
</evidence>
<sequence length="428" mass="47180">MIRNDLKLILILAFITVVHAICERSCRSSQGVQRTFDYPFGFSADCEIQLNCKSTGEVHIGEFPVKSVDPESIRVDIQRNCNRPLHTLQQLYGHKYAPTSRNGILLENCSEPFSTCVIPGIQVPAHFDSMNCSSNSNISCYSEDKSLAFIDFDNVKSKRCDYLLSSISSESLNLEIRVVELGWWLDGSCDQLCHRNANCTNIQPPHGKPAHRCSCKKGFQGDGYKAGIGCRKTSTGCNPTKYLSGECGGKTRVFTLVGGIAAGSSLMISLATDRIGKGCLDEIIDPFLEPNRDAWTLSSVHKVAELAFRCLAFHRDMRPSMTEVAAELEQIRLSRWASSEEITFTATASPELSTCSSFSNVSEKPLNVNYKTENERRGKYLVHARTGDGSSLNSMEKLKDGSPVSVQDPWFSEQSSPSSNSLLGNAIQ</sequence>
<feature type="chain" id="PRO_5037432757" description="Wall-associated receptor kinase-like 14" evidence="4">
    <location>
        <begin position="21"/>
        <end position="428"/>
    </location>
</feature>
<comment type="caution">
    <text evidence="5">The sequence shown here is derived from an EMBL/GenBank/DDBJ whole genome shotgun (WGS) entry which is preliminary data.</text>
</comment>
<dbReference type="GO" id="GO:0005524">
    <property type="term" value="F:ATP binding"/>
    <property type="evidence" value="ECO:0007669"/>
    <property type="project" value="UniProtKB-KW"/>
</dbReference>
<proteinExistence type="predicted"/>
<protein>
    <recommendedName>
        <fullName evidence="7">Wall-associated receptor kinase-like 14</fullName>
    </recommendedName>
</protein>
<reference evidence="5" key="1">
    <citation type="journal article" date="2021" name="Front. Plant Sci.">
        <title>Chromosome-Scale Genome Assembly for Chinese Sour Jujube and Insights Into Its Genome Evolution and Domestication Signature.</title>
        <authorList>
            <person name="Shen L.-Y."/>
            <person name="Luo H."/>
            <person name="Wang X.-L."/>
            <person name="Wang X.-M."/>
            <person name="Qiu X.-J."/>
            <person name="Liu H."/>
            <person name="Zhou S.-S."/>
            <person name="Jia K.-H."/>
            <person name="Nie S."/>
            <person name="Bao Y.-T."/>
            <person name="Zhang R.-G."/>
            <person name="Yun Q.-Z."/>
            <person name="Chai Y.-H."/>
            <person name="Lu J.-Y."/>
            <person name="Li Y."/>
            <person name="Zhao S.-W."/>
            <person name="Mao J.-F."/>
            <person name="Jia S.-G."/>
            <person name="Mao Y.-M."/>
        </authorList>
    </citation>
    <scope>NUCLEOTIDE SEQUENCE</scope>
    <source>
        <strain evidence="5">AT0</strain>
        <tissue evidence="5">Leaf</tissue>
    </source>
</reference>
<evidence type="ECO:0000313" key="5">
    <source>
        <dbReference type="EMBL" id="KAH7524032.1"/>
    </source>
</evidence>
<keyword evidence="2" id="KW-0067">ATP-binding</keyword>
<dbReference type="PANTHER" id="PTHR46008">
    <property type="entry name" value="LEAF RUST 10 DISEASE-RESISTANCE LOCUS RECEPTOR-LIKE PROTEIN KINASE-LIKE 1.4"/>
    <property type="match status" value="1"/>
</dbReference>
<dbReference type="PANTHER" id="PTHR46008:SF62">
    <property type="entry name" value="PROTEIN KINASE DOMAIN-CONTAINING PROTEIN"/>
    <property type="match status" value="1"/>
</dbReference>
<organism evidence="5 6">
    <name type="scientific">Ziziphus jujuba var. spinosa</name>
    <dbReference type="NCBI Taxonomy" id="714518"/>
    <lineage>
        <taxon>Eukaryota</taxon>
        <taxon>Viridiplantae</taxon>
        <taxon>Streptophyta</taxon>
        <taxon>Embryophyta</taxon>
        <taxon>Tracheophyta</taxon>
        <taxon>Spermatophyta</taxon>
        <taxon>Magnoliopsida</taxon>
        <taxon>eudicotyledons</taxon>
        <taxon>Gunneridae</taxon>
        <taxon>Pentapetalae</taxon>
        <taxon>rosids</taxon>
        <taxon>fabids</taxon>
        <taxon>Rosales</taxon>
        <taxon>Rhamnaceae</taxon>
        <taxon>Paliureae</taxon>
        <taxon>Ziziphus</taxon>
    </lineage>
</organism>
<evidence type="ECO:0000256" key="3">
    <source>
        <dbReference type="SAM" id="MobiDB-lite"/>
    </source>
</evidence>
<keyword evidence="1" id="KW-0547">Nucleotide-binding</keyword>
<gene>
    <name evidence="5" type="ORF">FEM48_Zijuj06G0075300</name>
</gene>
<evidence type="ECO:0000256" key="4">
    <source>
        <dbReference type="SAM" id="SignalP"/>
    </source>
</evidence>
<accession>A0A978V7Z7</accession>
<dbReference type="GO" id="GO:0016301">
    <property type="term" value="F:kinase activity"/>
    <property type="evidence" value="ECO:0007669"/>
    <property type="project" value="TreeGrafter"/>
</dbReference>
<dbReference type="Gene3D" id="2.10.25.10">
    <property type="entry name" value="Laminin"/>
    <property type="match status" value="1"/>
</dbReference>
<dbReference type="Proteomes" id="UP000813462">
    <property type="component" value="Unassembled WGS sequence"/>
</dbReference>
<keyword evidence="4" id="KW-0732">Signal</keyword>